<evidence type="ECO:0000256" key="1">
    <source>
        <dbReference type="SAM" id="MobiDB-lite"/>
    </source>
</evidence>
<comment type="caution">
    <text evidence="2">The sequence shown here is derived from an EMBL/GenBank/DDBJ whole genome shotgun (WGS) entry which is preliminary data.</text>
</comment>
<protein>
    <submittedName>
        <fullName evidence="2">Uncharacterized protein</fullName>
    </submittedName>
</protein>
<evidence type="ECO:0000313" key="2">
    <source>
        <dbReference type="EMBL" id="DAD33168.1"/>
    </source>
</evidence>
<keyword evidence="3" id="KW-1185">Reference proteome</keyword>
<name>A0A822YV86_NELNU</name>
<proteinExistence type="predicted"/>
<gene>
    <name evidence="2" type="ORF">HUJ06_012019</name>
</gene>
<reference evidence="2 3" key="1">
    <citation type="journal article" date="2020" name="Mol. Biol. Evol.">
        <title>Distinct Expression and Methylation Patterns for Genes with Different Fates following a Single Whole-Genome Duplication in Flowering Plants.</title>
        <authorList>
            <person name="Shi T."/>
            <person name="Rahmani R.S."/>
            <person name="Gugger P.F."/>
            <person name="Wang M."/>
            <person name="Li H."/>
            <person name="Zhang Y."/>
            <person name="Li Z."/>
            <person name="Wang Q."/>
            <person name="Van de Peer Y."/>
            <person name="Marchal K."/>
            <person name="Chen J."/>
        </authorList>
    </citation>
    <scope>NUCLEOTIDE SEQUENCE [LARGE SCALE GENOMIC DNA]</scope>
    <source>
        <tissue evidence="2">Leaf</tissue>
    </source>
</reference>
<dbReference type="EMBL" id="DUZY01000003">
    <property type="protein sequence ID" value="DAD33168.1"/>
    <property type="molecule type" value="Genomic_DNA"/>
</dbReference>
<dbReference type="Proteomes" id="UP000607653">
    <property type="component" value="Unassembled WGS sequence"/>
</dbReference>
<dbReference type="AlphaFoldDB" id="A0A822YV86"/>
<organism evidence="2 3">
    <name type="scientific">Nelumbo nucifera</name>
    <name type="common">Sacred lotus</name>
    <dbReference type="NCBI Taxonomy" id="4432"/>
    <lineage>
        <taxon>Eukaryota</taxon>
        <taxon>Viridiplantae</taxon>
        <taxon>Streptophyta</taxon>
        <taxon>Embryophyta</taxon>
        <taxon>Tracheophyta</taxon>
        <taxon>Spermatophyta</taxon>
        <taxon>Magnoliopsida</taxon>
        <taxon>Proteales</taxon>
        <taxon>Nelumbonaceae</taxon>
        <taxon>Nelumbo</taxon>
    </lineage>
</organism>
<evidence type="ECO:0000313" key="3">
    <source>
        <dbReference type="Proteomes" id="UP000607653"/>
    </source>
</evidence>
<accession>A0A822YV86</accession>
<feature type="region of interest" description="Disordered" evidence="1">
    <location>
        <begin position="19"/>
        <end position="44"/>
    </location>
</feature>
<sequence length="58" mass="7217">MEEWRGGRRCKWLLQRKWNRGREGEEEEEEEEEKSREEREEESGDWMGFLVCRPRVST</sequence>